<comment type="caution">
    <text evidence="1">The sequence shown here is derived from an EMBL/GenBank/DDBJ whole genome shotgun (WGS) entry which is preliminary data.</text>
</comment>
<dbReference type="PANTHER" id="PTHR36770">
    <property type="entry name" value="PHOTOSYSTEM I ASSEMBLY FACTOR PSA3, CHLOROPLASTIC"/>
    <property type="match status" value="1"/>
</dbReference>
<protein>
    <recommendedName>
        <fullName evidence="3">Photosystem I assembly factor PSA3, chloroplastic</fullName>
    </recommendedName>
</protein>
<dbReference type="GO" id="GO:0048564">
    <property type="term" value="P:photosystem I assembly"/>
    <property type="evidence" value="ECO:0007669"/>
    <property type="project" value="InterPro"/>
</dbReference>
<organism evidence="1 2">
    <name type="scientific">Rhamnella rubrinervis</name>
    <dbReference type="NCBI Taxonomy" id="2594499"/>
    <lineage>
        <taxon>Eukaryota</taxon>
        <taxon>Viridiplantae</taxon>
        <taxon>Streptophyta</taxon>
        <taxon>Embryophyta</taxon>
        <taxon>Tracheophyta</taxon>
        <taxon>Spermatophyta</taxon>
        <taxon>Magnoliopsida</taxon>
        <taxon>eudicotyledons</taxon>
        <taxon>Gunneridae</taxon>
        <taxon>Pentapetalae</taxon>
        <taxon>rosids</taxon>
        <taxon>fabids</taxon>
        <taxon>Rosales</taxon>
        <taxon>Rhamnaceae</taxon>
        <taxon>rhamnoid group</taxon>
        <taxon>Rhamneae</taxon>
        <taxon>Rhamnella</taxon>
    </lineage>
</organism>
<accession>A0A8K0GWP4</accession>
<keyword evidence="2" id="KW-1185">Reference proteome</keyword>
<reference evidence="1" key="1">
    <citation type="submission" date="2020-03" db="EMBL/GenBank/DDBJ databases">
        <title>A high-quality chromosome-level genome assembly of a woody plant with both climbing and erect habits, Rhamnella rubrinervis.</title>
        <authorList>
            <person name="Lu Z."/>
            <person name="Yang Y."/>
            <person name="Zhu X."/>
            <person name="Sun Y."/>
        </authorList>
    </citation>
    <scope>NUCLEOTIDE SEQUENCE</scope>
    <source>
        <strain evidence="1">BYM</strain>
        <tissue evidence="1">Leaf</tissue>
    </source>
</reference>
<dbReference type="EMBL" id="VOIH02000009">
    <property type="protein sequence ID" value="KAF3437245.1"/>
    <property type="molecule type" value="Genomic_DNA"/>
</dbReference>
<proteinExistence type="predicted"/>
<dbReference type="OrthoDB" id="2013100at2759"/>
<evidence type="ECO:0008006" key="3">
    <source>
        <dbReference type="Google" id="ProtNLM"/>
    </source>
</evidence>
<name>A0A8K0GWP4_9ROSA</name>
<dbReference type="InterPro" id="IPR037736">
    <property type="entry name" value="PSA3"/>
</dbReference>
<gene>
    <name evidence="1" type="ORF">FNV43_RR19998</name>
</gene>
<dbReference type="PANTHER" id="PTHR36770:SF1">
    <property type="entry name" value="PHOTOSYSTEM I ASSEMBLY FACTOR PSA3, CHLOROPLASTIC"/>
    <property type="match status" value="1"/>
</dbReference>
<evidence type="ECO:0000313" key="2">
    <source>
        <dbReference type="Proteomes" id="UP000796880"/>
    </source>
</evidence>
<dbReference type="AlphaFoldDB" id="A0A8K0GWP4"/>
<evidence type="ECO:0000313" key="1">
    <source>
        <dbReference type="EMBL" id="KAF3437245.1"/>
    </source>
</evidence>
<dbReference type="Proteomes" id="UP000796880">
    <property type="component" value="Unassembled WGS sequence"/>
</dbReference>
<sequence>MVVVTSTSSSSSSLHIFTAKDHFSNILCKPISPTSLLFLRQVYGNLTTSNRFRPPSSTRVLSVRAYIENPNSISNFGSRVIGALPVIGLVARILNDEGGLGSDIIDFAEFRRRVGKKCSVNDSRAFYEFQERRGRAGDPLYVLLCCWLAAVGAGLLKSEEILEGVARLRLSNDIEFEEETFLASMNDAKERRAKLKASAPTIPMEIRVEKALQAIYVCCFGKDPIEEDDERLLYVMLCAVFPSVPQTEIQRMVKDKAVKVAQGSEEDIVQPQPLTKEAVQMQMKDLQFLKQNSDA</sequence>